<evidence type="ECO:0000313" key="2">
    <source>
        <dbReference type="Proteomes" id="UP001357223"/>
    </source>
</evidence>
<organism evidence="1 2">
    <name type="scientific">Niallia oryzisoli</name>
    <dbReference type="NCBI Taxonomy" id="1737571"/>
    <lineage>
        <taxon>Bacteria</taxon>
        <taxon>Bacillati</taxon>
        <taxon>Bacillota</taxon>
        <taxon>Bacilli</taxon>
        <taxon>Bacillales</taxon>
        <taxon>Bacillaceae</taxon>
        <taxon>Niallia</taxon>
    </lineage>
</organism>
<dbReference type="RefSeq" id="WP_338448086.1">
    <property type="nucleotide sequence ID" value="NZ_CP137640.1"/>
</dbReference>
<keyword evidence="2" id="KW-1185">Reference proteome</keyword>
<reference evidence="1 2" key="1">
    <citation type="submission" date="2023-10" db="EMBL/GenBank/DDBJ databases">
        <title>Niallia locisalis sp.nov. isolated from a salt pond sample.</title>
        <authorList>
            <person name="Li X.-J."/>
            <person name="Dong L."/>
        </authorList>
    </citation>
    <scope>NUCLEOTIDE SEQUENCE [LARGE SCALE GENOMIC DNA]</scope>
    <source>
        <strain evidence="1 2">DSM 29761</strain>
    </source>
</reference>
<dbReference type="Proteomes" id="UP001357223">
    <property type="component" value="Chromosome"/>
</dbReference>
<sequence length="136" mass="16117">MYPKIEFSQLEQKIKDEDVVLKQPPVLEDPTLLLEREVRLTPEFNLKQLKILAHMLSVEEWEEAASFKINWINTNPNLPLKRFVLFYNKKKQILKKKYVYRGKREPLIEQKENIHKQKLLGSAERKDAGILGEGFK</sequence>
<proteinExistence type="predicted"/>
<dbReference type="EMBL" id="CP137640">
    <property type="protein sequence ID" value="WVX79153.1"/>
    <property type="molecule type" value="Genomic_DNA"/>
</dbReference>
<evidence type="ECO:0000313" key="1">
    <source>
        <dbReference type="EMBL" id="WVX79153.1"/>
    </source>
</evidence>
<name>A0ABZ2C7A3_9BACI</name>
<gene>
    <name evidence="1" type="ORF">R4Z09_17790</name>
</gene>
<accession>A0ABZ2C7A3</accession>
<protein>
    <submittedName>
        <fullName evidence="1">Uncharacterized protein</fullName>
    </submittedName>
</protein>